<reference evidence="2" key="1">
    <citation type="submission" date="2023-03" db="EMBL/GenBank/DDBJ databases">
        <title>Massive genome expansion in bonnet fungi (Mycena s.s.) driven by repeated elements and novel gene families across ecological guilds.</title>
        <authorList>
            <consortium name="Lawrence Berkeley National Laboratory"/>
            <person name="Harder C.B."/>
            <person name="Miyauchi S."/>
            <person name="Viragh M."/>
            <person name="Kuo A."/>
            <person name="Thoen E."/>
            <person name="Andreopoulos B."/>
            <person name="Lu D."/>
            <person name="Skrede I."/>
            <person name="Drula E."/>
            <person name="Henrissat B."/>
            <person name="Morin E."/>
            <person name="Kohler A."/>
            <person name="Barry K."/>
            <person name="LaButti K."/>
            <person name="Morin E."/>
            <person name="Salamov A."/>
            <person name="Lipzen A."/>
            <person name="Mereny Z."/>
            <person name="Hegedus B."/>
            <person name="Baldrian P."/>
            <person name="Stursova M."/>
            <person name="Weitz H."/>
            <person name="Taylor A."/>
            <person name="Grigoriev I.V."/>
            <person name="Nagy L.G."/>
            <person name="Martin F."/>
            <person name="Kauserud H."/>
        </authorList>
    </citation>
    <scope>NUCLEOTIDE SEQUENCE</scope>
    <source>
        <strain evidence="2">9284</strain>
    </source>
</reference>
<protein>
    <recommendedName>
        <fullName evidence="4">Aminoglycoside phosphotransferase domain-containing protein</fullName>
    </recommendedName>
</protein>
<name>A0AAD7FAP2_9AGAR</name>
<accession>A0AAD7FAP2</accession>
<sequence length="322" mass="35732">MSTNYDFLPNSNLPSREDIVAQGNEVWKQAALKYTPAAFPLRDAESGDTIAWVKYGFYVTIHEAQTQDYVAKEVARDYTPGSSVVQIPRVFDAFRSQGMGYIIMEYIEGDDCKCTARDIKDVAQAVQRLIAVRGPDLTPGHVGAGYIDTLSFFWIDGRLARYNSVEDLQTQINIAIDIVSESTDGLFLCPCKIEPQQFRRRASDGQLFAFDFRMACFLPPSFFAAATLIIMTDFYRRVVSKLTYDWPKHANAITAASFHFIHYGPPPVAPGQCYASLYSAGSFFPGLPKHLKARPKSSPSSGRPATRSSSSLSAQTPRGESD</sequence>
<comment type="caution">
    <text evidence="2">The sequence shown here is derived from an EMBL/GenBank/DDBJ whole genome shotgun (WGS) entry which is preliminary data.</text>
</comment>
<gene>
    <name evidence="2" type="ORF">FB45DRAFT_845838</name>
</gene>
<dbReference type="AlphaFoldDB" id="A0AAD7FAP2"/>
<evidence type="ECO:0008006" key="4">
    <source>
        <dbReference type="Google" id="ProtNLM"/>
    </source>
</evidence>
<evidence type="ECO:0000313" key="3">
    <source>
        <dbReference type="Proteomes" id="UP001221142"/>
    </source>
</evidence>
<evidence type="ECO:0000313" key="2">
    <source>
        <dbReference type="EMBL" id="KAJ7608674.1"/>
    </source>
</evidence>
<organism evidence="2 3">
    <name type="scientific">Roridomyces roridus</name>
    <dbReference type="NCBI Taxonomy" id="1738132"/>
    <lineage>
        <taxon>Eukaryota</taxon>
        <taxon>Fungi</taxon>
        <taxon>Dikarya</taxon>
        <taxon>Basidiomycota</taxon>
        <taxon>Agaricomycotina</taxon>
        <taxon>Agaricomycetes</taxon>
        <taxon>Agaricomycetidae</taxon>
        <taxon>Agaricales</taxon>
        <taxon>Marasmiineae</taxon>
        <taxon>Mycenaceae</taxon>
        <taxon>Roridomyces</taxon>
    </lineage>
</organism>
<proteinExistence type="predicted"/>
<feature type="compositionally biased region" description="Low complexity" evidence="1">
    <location>
        <begin position="297"/>
        <end position="314"/>
    </location>
</feature>
<dbReference type="Proteomes" id="UP001221142">
    <property type="component" value="Unassembled WGS sequence"/>
</dbReference>
<keyword evidence="3" id="KW-1185">Reference proteome</keyword>
<dbReference type="EMBL" id="JARKIF010000043">
    <property type="protein sequence ID" value="KAJ7608674.1"/>
    <property type="molecule type" value="Genomic_DNA"/>
</dbReference>
<evidence type="ECO:0000256" key="1">
    <source>
        <dbReference type="SAM" id="MobiDB-lite"/>
    </source>
</evidence>
<feature type="region of interest" description="Disordered" evidence="1">
    <location>
        <begin position="290"/>
        <end position="322"/>
    </location>
</feature>